<dbReference type="InterPro" id="IPR036388">
    <property type="entry name" value="WH-like_DNA-bd_sf"/>
</dbReference>
<dbReference type="Pfam" id="PF07729">
    <property type="entry name" value="FCD"/>
    <property type="match status" value="1"/>
</dbReference>
<evidence type="ECO:0000256" key="3">
    <source>
        <dbReference type="ARBA" id="ARBA00023163"/>
    </source>
</evidence>
<sequence length="267" mass="29699">MAINTLRKDSASSDSRELQFQAVRSARAFEEIANQIRAELAEGRLKVGSRLPAERTLAVQFGVSRNTLREALRSLEHAGLVRLQKGATGGAFISEGSGDVIAKGLLDLHHVGSITPEQLTEARIWMESVIVREACRRATADDLELLAQNVEETVRATEEGDFPRRAEANFEFHRILARMTNNPIMVIMMDGLMGVLARYVNSIGEYENSFVLPSRKRFLKHMREGDGDAAAAEMEASLKRLQKSYLSHANEDAQTNTKRRSGSRNES</sequence>
<evidence type="ECO:0000256" key="2">
    <source>
        <dbReference type="ARBA" id="ARBA00023125"/>
    </source>
</evidence>
<dbReference type="InterPro" id="IPR000524">
    <property type="entry name" value="Tscrpt_reg_HTH_GntR"/>
</dbReference>
<feature type="compositionally biased region" description="Polar residues" evidence="4">
    <location>
        <begin position="244"/>
        <end position="256"/>
    </location>
</feature>
<dbReference type="InterPro" id="IPR008920">
    <property type="entry name" value="TF_FadR/GntR_C"/>
</dbReference>
<dbReference type="GO" id="GO:0003700">
    <property type="term" value="F:DNA-binding transcription factor activity"/>
    <property type="evidence" value="ECO:0007669"/>
    <property type="project" value="InterPro"/>
</dbReference>
<feature type="region of interest" description="Disordered" evidence="4">
    <location>
        <begin position="244"/>
        <end position="267"/>
    </location>
</feature>
<dbReference type="Proteomes" id="UP000240638">
    <property type="component" value="Unassembled WGS sequence"/>
</dbReference>
<dbReference type="Gene3D" id="1.10.10.10">
    <property type="entry name" value="Winged helix-like DNA-binding domain superfamily/Winged helix DNA-binding domain"/>
    <property type="match status" value="1"/>
</dbReference>
<keyword evidence="3" id="KW-0804">Transcription</keyword>
<reference evidence="6 7" key="1">
    <citation type="submission" date="2018-03" db="EMBL/GenBank/DDBJ databases">
        <title>Whole genome analyses suggest that Burkholderia sensu lato contains two further novel genera in the rhizoxinica-symbiotica group Mycetohabitans gen. nov., and Trinickia gen. nov.: implications for the evolution of diazotrophy and nodulation in the Burkholderiaceae.</title>
        <authorList>
            <person name="Estrada De Los Santos P."/>
            <person name="Palmer M."/>
            <person name="Chavez-Ramirez B."/>
            <person name="Steenkamp E.T."/>
            <person name="Hirsch A.M."/>
            <person name="Manyaka P."/>
            <person name="Maluk M."/>
            <person name="Lafos M."/>
            <person name="Crook M."/>
            <person name="Gross E."/>
            <person name="Simon M.F."/>
            <person name="Bueno Dos Reis Junior F."/>
            <person name="Poole P.S."/>
            <person name="Venter S.N."/>
            <person name="James E.K."/>
        </authorList>
    </citation>
    <scope>NUCLEOTIDE SEQUENCE [LARGE SCALE GENOMIC DNA]</scope>
    <source>
        <strain evidence="6 7">JPY-366</strain>
    </source>
</reference>
<evidence type="ECO:0000256" key="1">
    <source>
        <dbReference type="ARBA" id="ARBA00023015"/>
    </source>
</evidence>
<evidence type="ECO:0000256" key="4">
    <source>
        <dbReference type="SAM" id="MobiDB-lite"/>
    </source>
</evidence>
<comment type="caution">
    <text evidence="6">The sequence shown here is derived from an EMBL/GenBank/DDBJ whole genome shotgun (WGS) entry which is preliminary data.</text>
</comment>
<dbReference type="CDD" id="cd07377">
    <property type="entry name" value="WHTH_GntR"/>
    <property type="match status" value="1"/>
</dbReference>
<dbReference type="PANTHER" id="PTHR43537">
    <property type="entry name" value="TRANSCRIPTIONAL REGULATOR, GNTR FAMILY"/>
    <property type="match status" value="1"/>
</dbReference>
<dbReference type="SMART" id="SM00345">
    <property type="entry name" value="HTH_GNTR"/>
    <property type="match status" value="1"/>
</dbReference>
<dbReference type="EMBL" id="PYUC01000024">
    <property type="protein sequence ID" value="PTB17054.1"/>
    <property type="molecule type" value="Genomic_DNA"/>
</dbReference>
<dbReference type="PRINTS" id="PR00035">
    <property type="entry name" value="HTHGNTR"/>
</dbReference>
<dbReference type="InterPro" id="IPR011711">
    <property type="entry name" value="GntR_C"/>
</dbReference>
<gene>
    <name evidence="6" type="ORF">C9I57_30000</name>
</gene>
<evidence type="ECO:0000259" key="5">
    <source>
        <dbReference type="PROSITE" id="PS50949"/>
    </source>
</evidence>
<keyword evidence="1" id="KW-0805">Transcription regulation</keyword>
<keyword evidence="2" id="KW-0238">DNA-binding</keyword>
<evidence type="ECO:0000313" key="6">
    <source>
        <dbReference type="EMBL" id="PTB17054.1"/>
    </source>
</evidence>
<feature type="compositionally biased region" description="Basic residues" evidence="4">
    <location>
        <begin position="257"/>
        <end position="267"/>
    </location>
</feature>
<dbReference type="GO" id="GO:0003677">
    <property type="term" value="F:DNA binding"/>
    <property type="evidence" value="ECO:0007669"/>
    <property type="project" value="UniProtKB-KW"/>
</dbReference>
<dbReference type="SUPFAM" id="SSF46785">
    <property type="entry name" value="Winged helix' DNA-binding domain"/>
    <property type="match status" value="1"/>
</dbReference>
<dbReference type="Gene3D" id="1.20.120.530">
    <property type="entry name" value="GntR ligand-binding domain-like"/>
    <property type="match status" value="1"/>
</dbReference>
<dbReference type="AlphaFoldDB" id="A0A2T3XKK4"/>
<dbReference type="RefSeq" id="WP_107154174.1">
    <property type="nucleotide sequence ID" value="NZ_PYUC01000024.1"/>
</dbReference>
<evidence type="ECO:0000313" key="7">
    <source>
        <dbReference type="Proteomes" id="UP000240638"/>
    </source>
</evidence>
<organism evidence="6 7">
    <name type="scientific">Trinickia symbiotica</name>
    <dbReference type="NCBI Taxonomy" id="863227"/>
    <lineage>
        <taxon>Bacteria</taxon>
        <taxon>Pseudomonadati</taxon>
        <taxon>Pseudomonadota</taxon>
        <taxon>Betaproteobacteria</taxon>
        <taxon>Burkholderiales</taxon>
        <taxon>Burkholderiaceae</taxon>
        <taxon>Trinickia</taxon>
    </lineage>
</organism>
<accession>A0A2T3XKK4</accession>
<dbReference type="PROSITE" id="PS50949">
    <property type="entry name" value="HTH_GNTR"/>
    <property type="match status" value="1"/>
</dbReference>
<name>A0A2T3XKK4_9BURK</name>
<dbReference type="PANTHER" id="PTHR43537:SF5">
    <property type="entry name" value="UXU OPERON TRANSCRIPTIONAL REGULATOR"/>
    <property type="match status" value="1"/>
</dbReference>
<dbReference type="SUPFAM" id="SSF48008">
    <property type="entry name" value="GntR ligand-binding domain-like"/>
    <property type="match status" value="1"/>
</dbReference>
<dbReference type="InterPro" id="IPR036390">
    <property type="entry name" value="WH_DNA-bd_sf"/>
</dbReference>
<dbReference type="SMART" id="SM00895">
    <property type="entry name" value="FCD"/>
    <property type="match status" value="1"/>
</dbReference>
<proteinExistence type="predicted"/>
<dbReference type="Pfam" id="PF00392">
    <property type="entry name" value="GntR"/>
    <property type="match status" value="1"/>
</dbReference>
<feature type="domain" description="HTH gntR-type" evidence="5">
    <location>
        <begin position="26"/>
        <end position="96"/>
    </location>
</feature>
<protein>
    <submittedName>
        <fullName evidence="6">GntR family transcriptional regulator</fullName>
    </submittedName>
</protein>